<keyword evidence="6 11" id="KW-0865">Zymogen</keyword>
<dbReference type="GO" id="GO:0006750">
    <property type="term" value="P:glutathione biosynthetic process"/>
    <property type="evidence" value="ECO:0007669"/>
    <property type="project" value="UniProtKB-KW"/>
</dbReference>
<dbReference type="InterPro" id="IPR051792">
    <property type="entry name" value="GGT_bact"/>
</dbReference>
<dbReference type="SUPFAM" id="SSF56235">
    <property type="entry name" value="N-terminal nucleophile aminohydrolases (Ntn hydrolases)"/>
    <property type="match status" value="1"/>
</dbReference>
<evidence type="ECO:0000256" key="8">
    <source>
        <dbReference type="ARBA" id="ARBA00047417"/>
    </source>
</evidence>
<organism evidence="13 14">
    <name type="scientific">Candidatus Methylophosphatis roskildensis</name>
    <dbReference type="NCBI Taxonomy" id="2899263"/>
    <lineage>
        <taxon>Bacteria</taxon>
        <taxon>Pseudomonadati</taxon>
        <taxon>Pseudomonadota</taxon>
        <taxon>Betaproteobacteria</taxon>
        <taxon>Nitrosomonadales</taxon>
        <taxon>Sterolibacteriaceae</taxon>
        <taxon>Candidatus Methylophosphatis</taxon>
    </lineage>
</organism>
<gene>
    <name evidence="13" type="primary">ggt</name>
    <name evidence="13" type="ORF">IPH26_12430</name>
</gene>
<dbReference type="InterPro" id="IPR043138">
    <property type="entry name" value="GGT_lsub"/>
</dbReference>
<dbReference type="InterPro" id="IPR029055">
    <property type="entry name" value="Ntn_hydrolases_N"/>
</dbReference>
<dbReference type="GO" id="GO:0006751">
    <property type="term" value="P:glutathione catabolic process"/>
    <property type="evidence" value="ECO:0007669"/>
    <property type="project" value="UniProtKB-UniRule"/>
</dbReference>
<keyword evidence="7 11" id="KW-0012">Acyltransferase</keyword>
<feature type="binding site" evidence="10">
    <location>
        <begin position="459"/>
        <end position="460"/>
    </location>
    <ligand>
        <name>L-glutamate</name>
        <dbReference type="ChEBI" id="CHEBI:29985"/>
    </ligand>
</feature>
<evidence type="ECO:0000256" key="9">
    <source>
        <dbReference type="PIRSR" id="PIRSR600101-1"/>
    </source>
</evidence>
<feature type="active site" description="Nucleophile" evidence="9">
    <location>
        <position position="394"/>
    </location>
</feature>
<accession>A0A9D7HL33</accession>
<evidence type="ECO:0000256" key="12">
    <source>
        <dbReference type="SAM" id="SignalP"/>
    </source>
</evidence>
<feature type="binding site" evidence="10">
    <location>
        <position position="482"/>
    </location>
    <ligand>
        <name>L-glutamate</name>
        <dbReference type="ChEBI" id="CHEBI:29985"/>
    </ligand>
</feature>
<evidence type="ECO:0000256" key="3">
    <source>
        <dbReference type="ARBA" id="ARBA00009381"/>
    </source>
</evidence>
<dbReference type="GO" id="GO:0036374">
    <property type="term" value="F:glutathione hydrolase activity"/>
    <property type="evidence" value="ECO:0007669"/>
    <property type="project" value="UniProtKB-UniRule"/>
</dbReference>
<comment type="catalytic activity">
    <reaction evidence="2 11">
        <text>glutathione + H2O = L-cysteinylglycine + L-glutamate</text>
        <dbReference type="Rhea" id="RHEA:28807"/>
        <dbReference type="ChEBI" id="CHEBI:15377"/>
        <dbReference type="ChEBI" id="CHEBI:29985"/>
        <dbReference type="ChEBI" id="CHEBI:57925"/>
        <dbReference type="ChEBI" id="CHEBI:61694"/>
        <dbReference type="EC" id="3.4.19.13"/>
    </reaction>
</comment>
<feature type="signal peptide" evidence="12">
    <location>
        <begin position="1"/>
        <end position="16"/>
    </location>
</feature>
<evidence type="ECO:0000313" key="14">
    <source>
        <dbReference type="Proteomes" id="UP000807785"/>
    </source>
</evidence>
<evidence type="ECO:0000256" key="4">
    <source>
        <dbReference type="ARBA" id="ARBA00022679"/>
    </source>
</evidence>
<feature type="binding site" evidence="10">
    <location>
        <position position="105"/>
    </location>
    <ligand>
        <name>L-glutamate</name>
        <dbReference type="ChEBI" id="CHEBI:29985"/>
    </ligand>
</feature>
<dbReference type="EMBL" id="JADJEV010000003">
    <property type="protein sequence ID" value="MBK6973702.1"/>
    <property type="molecule type" value="Genomic_DNA"/>
</dbReference>
<evidence type="ECO:0000313" key="13">
    <source>
        <dbReference type="EMBL" id="MBK6973702.1"/>
    </source>
</evidence>
<dbReference type="Gene3D" id="3.60.20.40">
    <property type="match status" value="1"/>
</dbReference>
<proteinExistence type="inferred from homology"/>
<feature type="chain" id="PRO_5038811452" description="Glutathione hydrolase proenzyme" evidence="12">
    <location>
        <begin position="17"/>
        <end position="734"/>
    </location>
</feature>
<dbReference type="PANTHER" id="PTHR43199:SF1">
    <property type="entry name" value="GLUTATHIONE HYDROLASE PROENZYME"/>
    <property type="match status" value="1"/>
</dbReference>
<dbReference type="AlphaFoldDB" id="A0A9D7HL33"/>
<dbReference type="GO" id="GO:0103068">
    <property type="term" value="F:leukotriene C4 gamma-glutamyl transferase activity"/>
    <property type="evidence" value="ECO:0007669"/>
    <property type="project" value="UniProtKB-EC"/>
</dbReference>
<comment type="similarity">
    <text evidence="3 11">Belongs to the gamma-glutamyltransferase family.</text>
</comment>
<keyword evidence="12" id="KW-0732">Signal</keyword>
<dbReference type="InterPro" id="IPR043137">
    <property type="entry name" value="GGT_ssub_C"/>
</dbReference>
<reference evidence="13" key="1">
    <citation type="submission" date="2020-10" db="EMBL/GenBank/DDBJ databases">
        <title>Connecting structure to function with the recovery of over 1000 high-quality activated sludge metagenome-assembled genomes encoding full-length rRNA genes using long-read sequencing.</title>
        <authorList>
            <person name="Singleton C.M."/>
            <person name="Petriglieri F."/>
            <person name="Kristensen J.M."/>
            <person name="Kirkegaard R.H."/>
            <person name="Michaelsen T.Y."/>
            <person name="Andersen M.H."/>
            <person name="Karst S.M."/>
            <person name="Dueholm M.S."/>
            <person name="Nielsen P.H."/>
            <person name="Albertsen M."/>
        </authorList>
    </citation>
    <scope>NUCLEOTIDE SEQUENCE</scope>
    <source>
        <strain evidence="13">Bjer_18-Q3-R1-45_BAT3C.347</strain>
    </source>
</reference>
<evidence type="ECO:0000256" key="10">
    <source>
        <dbReference type="PIRSR" id="PIRSR600101-2"/>
    </source>
</evidence>
<evidence type="ECO:0000256" key="1">
    <source>
        <dbReference type="ARBA" id="ARBA00001049"/>
    </source>
</evidence>
<dbReference type="Gene3D" id="1.10.246.130">
    <property type="match status" value="1"/>
</dbReference>
<dbReference type="Pfam" id="PF01019">
    <property type="entry name" value="G_glu_transpept"/>
    <property type="match status" value="1"/>
</dbReference>
<evidence type="ECO:0000256" key="11">
    <source>
        <dbReference type="RuleBase" id="RU368036"/>
    </source>
</evidence>
<comment type="pathway">
    <text evidence="11">Sulfur metabolism; glutathione metabolism.</text>
</comment>
<dbReference type="NCBIfam" id="TIGR00066">
    <property type="entry name" value="g_glut_trans"/>
    <property type="match status" value="1"/>
</dbReference>
<comment type="caution">
    <text evidence="13">The sequence shown here is derived from an EMBL/GenBank/DDBJ whole genome shotgun (WGS) entry which is preliminary data.</text>
</comment>
<comment type="PTM">
    <text evidence="11">Cleaved by autocatalysis into a large and a small subunit.</text>
</comment>
<dbReference type="EC" id="2.3.2.2" evidence="11"/>
<keyword evidence="5 11" id="KW-0378">Hydrolase</keyword>
<dbReference type="Proteomes" id="UP000807785">
    <property type="component" value="Unassembled WGS sequence"/>
</dbReference>
<protein>
    <recommendedName>
        <fullName evidence="11">Glutathione hydrolase proenzyme</fullName>
        <ecNumber evidence="11">2.3.2.2</ecNumber>
        <ecNumber evidence="11">3.4.19.13</ecNumber>
    </recommendedName>
    <component>
        <recommendedName>
            <fullName evidence="11">Glutathione hydrolase large chain</fullName>
        </recommendedName>
    </component>
    <component>
        <recommendedName>
            <fullName evidence="11">Glutathione hydrolase small chain</fullName>
        </recommendedName>
    </component>
</protein>
<evidence type="ECO:0000256" key="6">
    <source>
        <dbReference type="ARBA" id="ARBA00023145"/>
    </source>
</evidence>
<dbReference type="InterPro" id="IPR000101">
    <property type="entry name" value="GGT_peptidase"/>
</dbReference>
<name>A0A9D7HL33_9PROT</name>
<evidence type="ECO:0000256" key="5">
    <source>
        <dbReference type="ARBA" id="ARBA00022801"/>
    </source>
</evidence>
<comment type="subunit">
    <text evidence="11">This enzyme consists of two polypeptide chains, which are synthesized in precursor form from a single polypeptide.</text>
</comment>
<dbReference type="EC" id="3.4.19.13" evidence="11"/>
<evidence type="ECO:0000256" key="2">
    <source>
        <dbReference type="ARBA" id="ARBA00001089"/>
    </source>
</evidence>
<comment type="catalytic activity">
    <reaction evidence="1 11">
        <text>an S-substituted glutathione + H2O = an S-substituted L-cysteinylglycine + L-glutamate</text>
        <dbReference type="Rhea" id="RHEA:59468"/>
        <dbReference type="ChEBI" id="CHEBI:15377"/>
        <dbReference type="ChEBI" id="CHEBI:29985"/>
        <dbReference type="ChEBI" id="CHEBI:90779"/>
        <dbReference type="ChEBI" id="CHEBI:143103"/>
        <dbReference type="EC" id="3.4.19.13"/>
    </reaction>
</comment>
<sequence>MLLAAWLLSAGGLASAQTPLAPETASGWQDKPLVHSNRRMIVAAHPLAVEAGLQMLAKGGSAVDAAIAAQLVLNLVEPQSSGIGGGGFMLHYAARSRRLDTYDGRETAPAAAGADLLLGADGRPLDFRTAVVGGRSVGTPGLLRMLALAHREHGRLSWSTLFLPAIRIAYGGFAISPRLARSIEADVALCREMPARRYFCDERGRPKPAGARLRNPEFGDVLLQIAFNGADAFYRGAIAHDIVATVRNHPGNPGRLEMADLAGYSAVRRDAVCAGYRGRWTVCGMAAPSSGGIGVLQTLGLVERFDLAALEPQSAAAVHLISEAYRLAYADRARYVADPAFVAVPQAGLIDPRYLKRRAQAIDPRRSLGEPQPGLPAGAVELAGADRAADLPATTHMSIIDDAGNVVSMTSSIESAFGSKQVVRGFLLNNQLTDFSFAPADAQGRPVANRVEAGKRPRSTMAPTIVFDRQGRVRLVVGSPGGAGIIQYVTKVLIGVLDWRLDIREAIRLGNFGAMTSSTTTLERGTPVESLRTALQKRGHAIRIDEQTSGLHGFTVDYAANGTHRISGAADPRREGVAAGEPAVARMAVQSTVNPASCPAESRDGDEADPCAGTRPALLYPGWFADQCRFCHRSIRTGRSARKQKPEVDAVVWSDNRVSSSQVRLVCPGIPMDRRSSRQVTAKVHSIRLTGMAHCRRPVHADRRPGWPGCVVTGSAANARASFPLGAGRTRRLG</sequence>
<comment type="catalytic activity">
    <reaction evidence="8 11">
        <text>an N-terminal (5-L-glutamyl)-[peptide] + an alpha-amino acid = 5-L-glutamyl amino acid + an N-terminal L-alpha-aminoacyl-[peptide]</text>
        <dbReference type="Rhea" id="RHEA:23904"/>
        <dbReference type="Rhea" id="RHEA-COMP:9780"/>
        <dbReference type="Rhea" id="RHEA-COMP:9795"/>
        <dbReference type="ChEBI" id="CHEBI:77644"/>
        <dbReference type="ChEBI" id="CHEBI:78597"/>
        <dbReference type="ChEBI" id="CHEBI:78599"/>
        <dbReference type="ChEBI" id="CHEBI:78608"/>
        <dbReference type="EC" id="2.3.2.2"/>
    </reaction>
</comment>
<evidence type="ECO:0000256" key="7">
    <source>
        <dbReference type="ARBA" id="ARBA00023315"/>
    </source>
</evidence>
<keyword evidence="11" id="KW-0317">Glutathione biosynthesis</keyword>
<dbReference type="PRINTS" id="PR01210">
    <property type="entry name" value="GGTRANSPTASE"/>
</dbReference>
<keyword evidence="4 11" id="KW-0808">Transferase</keyword>
<feature type="binding site" evidence="10">
    <location>
        <position position="434"/>
    </location>
    <ligand>
        <name>L-glutamate</name>
        <dbReference type="ChEBI" id="CHEBI:29985"/>
    </ligand>
</feature>
<dbReference type="PANTHER" id="PTHR43199">
    <property type="entry name" value="GLUTATHIONE HYDROLASE"/>
    <property type="match status" value="1"/>
</dbReference>